<dbReference type="EMBL" id="BAAFGK010000004">
    <property type="protein sequence ID" value="GAB0057618.1"/>
    <property type="molecule type" value="Genomic_DNA"/>
</dbReference>
<dbReference type="SUPFAM" id="SSF52172">
    <property type="entry name" value="CheY-like"/>
    <property type="match status" value="1"/>
</dbReference>
<feature type="modified residue" description="4-aspartylphosphate" evidence="2">
    <location>
        <position position="55"/>
    </location>
</feature>
<feature type="domain" description="Response regulatory" evidence="3">
    <location>
        <begin position="2"/>
        <end position="129"/>
    </location>
</feature>
<evidence type="ECO:0000313" key="5">
    <source>
        <dbReference type="Proteomes" id="UP001628193"/>
    </source>
</evidence>
<protein>
    <submittedName>
        <fullName evidence="4">Chemotaxis protein CheY</fullName>
    </submittedName>
</protein>
<dbReference type="RefSeq" id="WP_420905310.1">
    <property type="nucleotide sequence ID" value="NZ_BAAFGK010000004.1"/>
</dbReference>
<sequence>MKILIADDEAHNRLLMEKILSPYGHCDLVVNGKEAIEACEMALLDGDPYDLVCLDIMMPEMDGQEALRSIRELERARNSEDGEEMVIFMVSALNTEEQVVQAFFRGGCTDYLGKPVTRDKVLEKMRQYNLIDE</sequence>
<accession>A0ABQ0C9P5</accession>
<dbReference type="Pfam" id="PF00072">
    <property type="entry name" value="Response_reg"/>
    <property type="match status" value="1"/>
</dbReference>
<dbReference type="PANTHER" id="PTHR43719:SF28">
    <property type="entry name" value="PEROXIDE STRESS-ACTIVATED HISTIDINE KINASE MAK1-RELATED"/>
    <property type="match status" value="1"/>
</dbReference>
<organism evidence="4 5">
    <name type="scientific">Candidatus Magnetaquiglobus chichijimensis</name>
    <dbReference type="NCBI Taxonomy" id="3141448"/>
    <lineage>
        <taxon>Bacteria</taxon>
        <taxon>Pseudomonadati</taxon>
        <taxon>Pseudomonadota</taxon>
        <taxon>Magnetococcia</taxon>
        <taxon>Magnetococcales</taxon>
        <taxon>Candidatus Magnetaquicoccaceae</taxon>
        <taxon>Candidatus Magnetaquiglobus</taxon>
    </lineage>
</organism>
<dbReference type="PANTHER" id="PTHR43719">
    <property type="entry name" value="TWO-COMPONENT HISTIDINE KINASE"/>
    <property type="match status" value="1"/>
</dbReference>
<reference evidence="4 5" key="2">
    <citation type="submission" date="2024-09" db="EMBL/GenBank/DDBJ databases">
        <title>Draft genome sequence of Candidatus Magnetaquicoccaceae bacterium FCR-1.</title>
        <authorList>
            <person name="Shimoshige H."/>
            <person name="Shimamura S."/>
            <person name="Taoka A."/>
            <person name="Kobayashi H."/>
            <person name="Maekawa T."/>
        </authorList>
    </citation>
    <scope>NUCLEOTIDE SEQUENCE [LARGE SCALE GENOMIC DNA]</scope>
    <source>
        <strain evidence="4 5">FCR-1</strain>
    </source>
</reference>
<evidence type="ECO:0000256" key="1">
    <source>
        <dbReference type="ARBA" id="ARBA00022553"/>
    </source>
</evidence>
<evidence type="ECO:0000313" key="4">
    <source>
        <dbReference type="EMBL" id="GAB0057618.1"/>
    </source>
</evidence>
<name>A0ABQ0C9P5_9PROT</name>
<keyword evidence="1 2" id="KW-0597">Phosphoprotein</keyword>
<reference evidence="4 5" key="1">
    <citation type="submission" date="2024-05" db="EMBL/GenBank/DDBJ databases">
        <authorList>
            <consortium name="Candidatus Magnetaquicoccaceae bacterium FCR-1 genome sequencing consortium"/>
            <person name="Shimoshige H."/>
            <person name="Shimamura S."/>
            <person name="Taoka A."/>
            <person name="Kobayashi H."/>
            <person name="Maekawa T."/>
        </authorList>
    </citation>
    <scope>NUCLEOTIDE SEQUENCE [LARGE SCALE GENOMIC DNA]</scope>
    <source>
        <strain evidence="4 5">FCR-1</strain>
    </source>
</reference>
<proteinExistence type="predicted"/>
<gene>
    <name evidence="4" type="primary">cheY_7</name>
    <name evidence="4" type="ORF">SIID45300_01950</name>
</gene>
<dbReference type="InterPro" id="IPR050956">
    <property type="entry name" value="2C_system_His_kinase"/>
</dbReference>
<dbReference type="InterPro" id="IPR001789">
    <property type="entry name" value="Sig_transdc_resp-reg_receiver"/>
</dbReference>
<dbReference type="InterPro" id="IPR011006">
    <property type="entry name" value="CheY-like_superfamily"/>
</dbReference>
<evidence type="ECO:0000256" key="2">
    <source>
        <dbReference type="PROSITE-ProRule" id="PRU00169"/>
    </source>
</evidence>
<dbReference type="SMART" id="SM00448">
    <property type="entry name" value="REC"/>
    <property type="match status" value="1"/>
</dbReference>
<evidence type="ECO:0000259" key="3">
    <source>
        <dbReference type="PROSITE" id="PS50110"/>
    </source>
</evidence>
<comment type="caution">
    <text evidence="4">The sequence shown here is derived from an EMBL/GenBank/DDBJ whole genome shotgun (WGS) entry which is preliminary data.</text>
</comment>
<dbReference type="Gene3D" id="3.40.50.2300">
    <property type="match status" value="1"/>
</dbReference>
<dbReference type="Proteomes" id="UP001628193">
    <property type="component" value="Unassembled WGS sequence"/>
</dbReference>
<dbReference type="CDD" id="cd17546">
    <property type="entry name" value="REC_hyHK_CKI1_RcsC-like"/>
    <property type="match status" value="1"/>
</dbReference>
<keyword evidence="5" id="KW-1185">Reference proteome</keyword>
<dbReference type="PROSITE" id="PS50110">
    <property type="entry name" value="RESPONSE_REGULATORY"/>
    <property type="match status" value="1"/>
</dbReference>